<keyword evidence="2" id="KW-0808">Transferase</keyword>
<dbReference type="PANTHER" id="PTHR46401">
    <property type="entry name" value="GLYCOSYLTRANSFERASE WBBK-RELATED"/>
    <property type="match status" value="1"/>
</dbReference>
<reference evidence="2 3" key="1">
    <citation type="journal article" date="2019" name="Ecotoxicol. Environ. Saf.">
        <title>Microbial characterization of heavy metal resistant bacterial strains isolated from an electroplating wastewater treatment plant.</title>
        <authorList>
            <person name="Cai X."/>
            <person name="Zheng X."/>
            <person name="Zhang D."/>
            <person name="Iqbal W."/>
            <person name="Liu C."/>
            <person name="Yang B."/>
            <person name="Zhao X."/>
            <person name="Lu X."/>
            <person name="Mao Y."/>
        </authorList>
    </citation>
    <scope>NUCLEOTIDE SEQUENCE [LARGE SCALE GENOMIC DNA]</scope>
    <source>
        <strain evidence="2 3">Ni1-3</strain>
    </source>
</reference>
<dbReference type="PANTHER" id="PTHR46401:SF8">
    <property type="entry name" value="BLL6006 PROTEIN"/>
    <property type="match status" value="1"/>
</dbReference>
<evidence type="ECO:0000313" key="3">
    <source>
        <dbReference type="Proteomes" id="UP000321124"/>
    </source>
</evidence>
<protein>
    <submittedName>
        <fullName evidence="2">Glycosyltransferase family 4 protein</fullName>
    </submittedName>
</protein>
<feature type="domain" description="Glycosyl transferase family 1" evidence="1">
    <location>
        <begin position="204"/>
        <end position="355"/>
    </location>
</feature>
<dbReference type="SUPFAM" id="SSF53756">
    <property type="entry name" value="UDP-Glycosyltransferase/glycogen phosphorylase"/>
    <property type="match status" value="1"/>
</dbReference>
<dbReference type="GO" id="GO:0016757">
    <property type="term" value="F:glycosyltransferase activity"/>
    <property type="evidence" value="ECO:0007669"/>
    <property type="project" value="InterPro"/>
</dbReference>
<dbReference type="Gene3D" id="3.40.50.2000">
    <property type="entry name" value="Glycogen Phosphorylase B"/>
    <property type="match status" value="1"/>
</dbReference>
<dbReference type="InterPro" id="IPR001296">
    <property type="entry name" value="Glyco_trans_1"/>
</dbReference>
<dbReference type="RefSeq" id="WP_208662139.1">
    <property type="nucleotide sequence ID" value="NZ_CP031775.2"/>
</dbReference>
<dbReference type="AlphaFoldDB" id="A0A5B8QUP1"/>
<evidence type="ECO:0000313" key="2">
    <source>
        <dbReference type="EMBL" id="QDZ90400.1"/>
    </source>
</evidence>
<accession>A0A5B8QUP1</accession>
<evidence type="ECO:0000259" key="1">
    <source>
        <dbReference type="Pfam" id="PF00534"/>
    </source>
</evidence>
<dbReference type="Pfam" id="PF00534">
    <property type="entry name" value="Glycos_transf_1"/>
    <property type="match status" value="1"/>
</dbReference>
<dbReference type="EMBL" id="CP031775">
    <property type="protein sequence ID" value="QDZ90400.1"/>
    <property type="molecule type" value="Genomic_DNA"/>
</dbReference>
<name>A0A5B8QUP1_9GAMM</name>
<sequence length="399" mass="45918">MVSESKQIAIGFFPPQDKSWMGGVNYYCNLFQALSKHSDNSFVAFAFVGKKMPKDIIALYEQCDITVIKTSIFDRFSFSWFVDRILWKVFGKRFILNNLLKKHSIALISHIQSDMAVDCRKIGWLPDFQHLHLPGMFSERELVDRDKSFRSVASTSDAVILSSYDALNDFNKFFPKYAHKGRVAQFVSQPPLFYSELSAEDRDALSNKYLIDRPYIYVPNQFWRHKNHQLLLDAVLLSKKQGANPLVLCSGLMEDYRDNSYVDSLVKYVSDNGLESNVKFLGLIPYKDVFSLIKFSLFVLNPSKFEGWSSTVEECKSVGKMMLLSDLAVHKEQYPDAEFFSVDSPESLSEKIVTLTSETYQLPIVDFPSLEIRTQNYYKVYVDVYSQVLLLDKARICCS</sequence>
<dbReference type="KEGG" id="sdeo:D0436_07895"/>
<dbReference type="Proteomes" id="UP000321124">
    <property type="component" value="Chromosome"/>
</dbReference>
<organism evidence="2 3">
    <name type="scientific">Shewanella decolorationis</name>
    <dbReference type="NCBI Taxonomy" id="256839"/>
    <lineage>
        <taxon>Bacteria</taxon>
        <taxon>Pseudomonadati</taxon>
        <taxon>Pseudomonadota</taxon>
        <taxon>Gammaproteobacteria</taxon>
        <taxon>Alteromonadales</taxon>
        <taxon>Shewanellaceae</taxon>
        <taxon>Shewanella</taxon>
    </lineage>
</organism>
<dbReference type="CDD" id="cd03809">
    <property type="entry name" value="GT4_MtfB-like"/>
    <property type="match status" value="1"/>
</dbReference>
<proteinExistence type="predicted"/>
<gene>
    <name evidence="2" type="ORF">D0436_07895</name>
</gene>